<dbReference type="InterPro" id="IPR005123">
    <property type="entry name" value="Oxoglu/Fe-dep_dioxygenase_dom"/>
</dbReference>
<dbReference type="Pfam" id="PF14226">
    <property type="entry name" value="DIOX_N"/>
    <property type="match status" value="1"/>
</dbReference>
<dbReference type="PANTHER" id="PTHR47990">
    <property type="entry name" value="2-OXOGLUTARATE (2OG) AND FE(II)-DEPENDENT OXYGENASE SUPERFAMILY PROTEIN-RELATED"/>
    <property type="match status" value="1"/>
</dbReference>
<proteinExistence type="predicted"/>
<sequence>MLGPCGSKTSANPVYATHSALAPSAAADTFWTDLVTAHGVCLSRVSMHRMPISLRTIADACARCPTLRQLFIVVNPDPAAPTALVDCLATAPRLCSKCTSTSRNARWRTAALALVRRCPESIMPFGCNTRFWHAERRILRNDERDEKKWSVELYGSILSAYRCKDRIILPTEVVDKALFLTQLRNAMINVGFLYLSNHPIPMDLVNQVNDLTPKFFALPQEVKDSVHLSQSPAFHGYHRVPGKDSGTETRELFNYASDRICNYAEGKPEYLKLQGNALWPDDEALPDFRKVMSDYYNHVEELSYEFTAYVGEALGLEAREMLALFGDNDRSKLQSRIKVLRYPPSPTAGFTPHVDQCILAYLLQASEEPGLEVQNHSGDWVAIPPVPGTLVVNLGKGEPSLEKATRRIATATMHRVVPPVNNPRYSVIYFSSISMDIRMADMKFKFSQEVLDMKKVRDERTGDTTECRKAVQASYSGLAPLRVKLGPAWAAKSAVLICQGAPEPHLENKTDNDELWGRQEVPPLVGTVPSPPKNGTEAVPGLAGTARGRRDESPSRSTCARVERTALGWICVVIPAAYNIPRGVSKKQKEKPTYAW</sequence>
<dbReference type="InterPro" id="IPR044861">
    <property type="entry name" value="IPNS-like_FE2OG_OXY"/>
</dbReference>
<dbReference type="InterPro" id="IPR050231">
    <property type="entry name" value="Iron_ascorbate_oxido_reductase"/>
</dbReference>
<reference evidence="3" key="1">
    <citation type="submission" date="2023-03" db="EMBL/GenBank/DDBJ databases">
        <title>Massive genome expansion in bonnet fungi (Mycena s.s.) driven by repeated elements and novel gene families across ecological guilds.</title>
        <authorList>
            <consortium name="Lawrence Berkeley National Laboratory"/>
            <person name="Harder C.B."/>
            <person name="Miyauchi S."/>
            <person name="Viragh M."/>
            <person name="Kuo A."/>
            <person name="Thoen E."/>
            <person name="Andreopoulos B."/>
            <person name="Lu D."/>
            <person name="Skrede I."/>
            <person name="Drula E."/>
            <person name="Henrissat B."/>
            <person name="Morin E."/>
            <person name="Kohler A."/>
            <person name="Barry K."/>
            <person name="LaButti K."/>
            <person name="Morin E."/>
            <person name="Salamov A."/>
            <person name="Lipzen A."/>
            <person name="Mereny Z."/>
            <person name="Hegedus B."/>
            <person name="Baldrian P."/>
            <person name="Stursova M."/>
            <person name="Weitz H."/>
            <person name="Taylor A."/>
            <person name="Grigoriev I.V."/>
            <person name="Nagy L.G."/>
            <person name="Martin F."/>
            <person name="Kauserud H."/>
        </authorList>
    </citation>
    <scope>NUCLEOTIDE SEQUENCE</scope>
    <source>
        <strain evidence="3">9144</strain>
    </source>
</reference>
<evidence type="ECO:0000259" key="2">
    <source>
        <dbReference type="PROSITE" id="PS51471"/>
    </source>
</evidence>
<gene>
    <name evidence="3" type="ORF">GGX14DRAFT_595630</name>
</gene>
<accession>A0AAD6XZQ4</accession>
<comment type="caution">
    <text evidence="3">The sequence shown here is derived from an EMBL/GenBank/DDBJ whole genome shotgun (WGS) entry which is preliminary data.</text>
</comment>
<evidence type="ECO:0000313" key="3">
    <source>
        <dbReference type="EMBL" id="KAJ7192396.1"/>
    </source>
</evidence>
<dbReference type="PROSITE" id="PS51471">
    <property type="entry name" value="FE2OG_OXY"/>
    <property type="match status" value="1"/>
</dbReference>
<dbReference type="SUPFAM" id="SSF51197">
    <property type="entry name" value="Clavaminate synthase-like"/>
    <property type="match status" value="1"/>
</dbReference>
<dbReference type="Gene3D" id="2.60.120.330">
    <property type="entry name" value="B-lactam Antibiotic, Isopenicillin N Synthase, Chain"/>
    <property type="match status" value="1"/>
</dbReference>
<dbReference type="InterPro" id="IPR027443">
    <property type="entry name" value="IPNS-like_sf"/>
</dbReference>
<dbReference type="Proteomes" id="UP001219525">
    <property type="component" value="Unassembled WGS sequence"/>
</dbReference>
<dbReference type="InterPro" id="IPR026992">
    <property type="entry name" value="DIOX_N"/>
</dbReference>
<feature type="domain" description="Fe2OG dioxygenase" evidence="2">
    <location>
        <begin position="332"/>
        <end position="433"/>
    </location>
</feature>
<evidence type="ECO:0000256" key="1">
    <source>
        <dbReference type="SAM" id="MobiDB-lite"/>
    </source>
</evidence>
<dbReference type="AlphaFoldDB" id="A0AAD6XZQ4"/>
<evidence type="ECO:0000313" key="4">
    <source>
        <dbReference type="Proteomes" id="UP001219525"/>
    </source>
</evidence>
<dbReference type="EMBL" id="JARJCW010000120">
    <property type="protein sequence ID" value="KAJ7192396.1"/>
    <property type="molecule type" value="Genomic_DNA"/>
</dbReference>
<dbReference type="Pfam" id="PF03171">
    <property type="entry name" value="2OG-FeII_Oxy"/>
    <property type="match status" value="1"/>
</dbReference>
<keyword evidence="4" id="KW-1185">Reference proteome</keyword>
<name>A0AAD6XZQ4_9AGAR</name>
<feature type="region of interest" description="Disordered" evidence="1">
    <location>
        <begin position="523"/>
        <end position="558"/>
    </location>
</feature>
<protein>
    <recommendedName>
        <fullName evidence="2">Fe2OG dioxygenase domain-containing protein</fullName>
    </recommendedName>
</protein>
<organism evidence="3 4">
    <name type="scientific">Mycena pura</name>
    <dbReference type="NCBI Taxonomy" id="153505"/>
    <lineage>
        <taxon>Eukaryota</taxon>
        <taxon>Fungi</taxon>
        <taxon>Dikarya</taxon>
        <taxon>Basidiomycota</taxon>
        <taxon>Agaricomycotina</taxon>
        <taxon>Agaricomycetes</taxon>
        <taxon>Agaricomycetidae</taxon>
        <taxon>Agaricales</taxon>
        <taxon>Marasmiineae</taxon>
        <taxon>Mycenaceae</taxon>
        <taxon>Mycena</taxon>
    </lineage>
</organism>